<dbReference type="RefSeq" id="WP_145228658.1">
    <property type="nucleotide sequence ID" value="NZ_CP036343.1"/>
</dbReference>
<dbReference type="AlphaFoldDB" id="A0A517VFJ8"/>
<reference evidence="1 2" key="1">
    <citation type="submission" date="2019-02" db="EMBL/GenBank/DDBJ databases">
        <title>Deep-cultivation of Planctomycetes and their phenomic and genomic characterization uncovers novel biology.</title>
        <authorList>
            <person name="Wiegand S."/>
            <person name="Jogler M."/>
            <person name="Boedeker C."/>
            <person name="Pinto D."/>
            <person name="Vollmers J."/>
            <person name="Rivas-Marin E."/>
            <person name="Kohn T."/>
            <person name="Peeters S.H."/>
            <person name="Heuer A."/>
            <person name="Rast P."/>
            <person name="Oberbeckmann S."/>
            <person name="Bunk B."/>
            <person name="Jeske O."/>
            <person name="Meyerdierks A."/>
            <person name="Storesund J.E."/>
            <person name="Kallscheuer N."/>
            <person name="Luecker S."/>
            <person name="Lage O.M."/>
            <person name="Pohl T."/>
            <person name="Merkel B.J."/>
            <person name="Hornburger P."/>
            <person name="Mueller R.-W."/>
            <person name="Bruemmer F."/>
            <person name="Labrenz M."/>
            <person name="Spormann A.M."/>
            <person name="Op den Camp H."/>
            <person name="Overmann J."/>
            <person name="Amann R."/>
            <person name="Jetten M.S.M."/>
            <person name="Mascher T."/>
            <person name="Medema M.H."/>
            <person name="Devos D.P."/>
            <person name="Kaster A.-K."/>
            <person name="Ovreas L."/>
            <person name="Rohde M."/>
            <person name="Galperin M.Y."/>
            <person name="Jogler C."/>
        </authorList>
    </citation>
    <scope>NUCLEOTIDE SEQUENCE [LARGE SCALE GENOMIC DNA]</scope>
    <source>
        <strain evidence="1 2">Pan161</strain>
    </source>
</reference>
<dbReference type="EMBL" id="CP036343">
    <property type="protein sequence ID" value="QDT91727.1"/>
    <property type="molecule type" value="Genomic_DNA"/>
</dbReference>
<dbReference type="KEGG" id="gax:Pan161_33900"/>
<evidence type="ECO:0000313" key="2">
    <source>
        <dbReference type="Proteomes" id="UP000316855"/>
    </source>
</evidence>
<proteinExistence type="predicted"/>
<accession>A0A517VFJ8</accession>
<organism evidence="1 2">
    <name type="scientific">Gimesia algae</name>
    <dbReference type="NCBI Taxonomy" id="2527971"/>
    <lineage>
        <taxon>Bacteria</taxon>
        <taxon>Pseudomonadati</taxon>
        <taxon>Planctomycetota</taxon>
        <taxon>Planctomycetia</taxon>
        <taxon>Planctomycetales</taxon>
        <taxon>Planctomycetaceae</taxon>
        <taxon>Gimesia</taxon>
    </lineage>
</organism>
<protein>
    <submittedName>
        <fullName evidence="1">Uncharacterized protein</fullName>
    </submittedName>
</protein>
<name>A0A517VFJ8_9PLAN</name>
<evidence type="ECO:0000313" key="1">
    <source>
        <dbReference type="EMBL" id="QDT91727.1"/>
    </source>
</evidence>
<gene>
    <name evidence="1" type="ORF">Pan161_33900</name>
</gene>
<keyword evidence="2" id="KW-1185">Reference proteome</keyword>
<dbReference type="Proteomes" id="UP000316855">
    <property type="component" value="Chromosome"/>
</dbReference>
<sequence length="115" mass="13273">MTQTEEQDICEFDGENVTIKLPSTILSLTREEADTLFCNLEVDLLHGQFNEMYGKEVSETVIVVDVSIAREEAWGLYRSLENIVDPDDEPIVDDIDWIEAEDSFCQRVHWLEEGF</sequence>